<organism evidence="4 5">
    <name type="scientific">Taibaiella soli</name>
    <dbReference type="NCBI Taxonomy" id="1649169"/>
    <lineage>
        <taxon>Bacteria</taxon>
        <taxon>Pseudomonadati</taxon>
        <taxon>Bacteroidota</taxon>
        <taxon>Chitinophagia</taxon>
        <taxon>Chitinophagales</taxon>
        <taxon>Chitinophagaceae</taxon>
        <taxon>Taibaiella</taxon>
    </lineage>
</organism>
<evidence type="ECO:0000256" key="1">
    <source>
        <dbReference type="SAM" id="MobiDB-lite"/>
    </source>
</evidence>
<dbReference type="Pfam" id="PF18347">
    <property type="entry name" value="DUF5606"/>
    <property type="match status" value="1"/>
</dbReference>
<dbReference type="AlphaFoldDB" id="A0A2W2ACR1"/>
<dbReference type="InterPro" id="IPR041218">
    <property type="entry name" value="DUF5606"/>
</dbReference>
<name>A0A2W2ACR1_9BACT</name>
<evidence type="ECO:0000313" key="5">
    <source>
        <dbReference type="Proteomes" id="UP000248745"/>
    </source>
</evidence>
<comment type="caution">
    <text evidence="4">The sequence shown here is derived from an EMBL/GenBank/DDBJ whole genome shotgun (WGS) entry which is preliminary data.</text>
</comment>
<feature type="compositionally biased region" description="Basic residues" evidence="1">
    <location>
        <begin position="202"/>
        <end position="212"/>
    </location>
</feature>
<reference evidence="4 5" key="1">
    <citation type="submission" date="2018-06" db="EMBL/GenBank/DDBJ databases">
        <title>Mucibacter soli gen. nov., sp. nov., a new member of the family Chitinophagaceae producing mucin.</title>
        <authorList>
            <person name="Kim M.-K."/>
            <person name="Park S."/>
            <person name="Kim T.-S."/>
            <person name="Joung Y."/>
            <person name="Han J.-H."/>
            <person name="Kim S.B."/>
        </authorList>
    </citation>
    <scope>NUCLEOTIDE SEQUENCE [LARGE SCALE GENOMIC DNA]</scope>
    <source>
        <strain evidence="4 5">R1-15</strain>
    </source>
</reference>
<dbReference type="RefSeq" id="WP_110998792.1">
    <property type="nucleotide sequence ID" value="NZ_QKTW01000015.1"/>
</dbReference>
<gene>
    <name evidence="4" type="ORF">DN068_10115</name>
</gene>
<dbReference type="Proteomes" id="UP000248745">
    <property type="component" value="Unassembled WGS sequence"/>
</dbReference>
<dbReference type="InterPro" id="IPR049282">
    <property type="entry name" value="BVU_3817_N_sf"/>
</dbReference>
<proteinExistence type="predicted"/>
<feature type="domain" description="DUF6852" evidence="3">
    <location>
        <begin position="52"/>
        <end position="120"/>
    </location>
</feature>
<dbReference type="OrthoDB" id="675198at2"/>
<feature type="region of interest" description="Disordered" evidence="1">
    <location>
        <begin position="150"/>
        <end position="212"/>
    </location>
</feature>
<protein>
    <submittedName>
        <fullName evidence="4">Uncharacterized protein</fullName>
    </submittedName>
</protein>
<accession>A0A2W2ACR1</accession>
<feature type="domain" description="DUF5606" evidence="2">
    <location>
        <begin position="4"/>
        <end position="49"/>
    </location>
</feature>
<evidence type="ECO:0000313" key="4">
    <source>
        <dbReference type="EMBL" id="PZF73215.1"/>
    </source>
</evidence>
<dbReference type="Gene3D" id="2.30.30.730">
    <property type="match status" value="1"/>
</dbReference>
<dbReference type="InterPro" id="IPR049280">
    <property type="entry name" value="DUF6852"/>
</dbReference>
<sequence>MEYREIVAVTGLGGLFQLLATKSDGAIVRNLADKSTKFISARLHNVTPLESIEVYTTGENVRLHEVFQKMQDNENSVAILNPKSDNNSVKNYFKTVFPDFDEERVYISDMKKMLKWYELLKENSLLNFDYLNHQDAPPAELIVENEAEVAVEEEKPAKKAKAKKAEEPASEVDGEEKPAKKAARKKKAEEVTADGGEEKPKKTAAKKKKTEE</sequence>
<feature type="compositionally biased region" description="Basic and acidic residues" evidence="1">
    <location>
        <begin position="152"/>
        <end position="167"/>
    </location>
</feature>
<evidence type="ECO:0000259" key="2">
    <source>
        <dbReference type="Pfam" id="PF18347"/>
    </source>
</evidence>
<dbReference type="InterPro" id="IPR049281">
    <property type="entry name" value="BVU_3817-like_C_sf"/>
</dbReference>
<keyword evidence="5" id="KW-1185">Reference proteome</keyword>
<dbReference type="Gene3D" id="1.10.10.1650">
    <property type="match status" value="1"/>
</dbReference>
<evidence type="ECO:0000259" key="3">
    <source>
        <dbReference type="Pfam" id="PF21186"/>
    </source>
</evidence>
<dbReference type="EMBL" id="QKTW01000015">
    <property type="protein sequence ID" value="PZF73215.1"/>
    <property type="molecule type" value="Genomic_DNA"/>
</dbReference>
<dbReference type="Pfam" id="PF21186">
    <property type="entry name" value="DUF6852"/>
    <property type="match status" value="1"/>
</dbReference>